<sequence length="626" mass="69397">MPAKTSRSVPKPRRKPASALSRAPKKAKKAKPPKKKVHTDPFTSKQVSSFYFKAVLDDDGEPTAVYVCRCGVQRRMEPNTGYTNLLGHVFMWHTNFVAEMTSASTSTGTLDGFIDDKTHKVLDRHSALVQLALLILLSTDSLVKYMRLLVREVETVIAGIMPKSFGIIFDGWTFRSEHCVAVFASFRHDGKMQTIVIAIAPIIDDEISDYTASSNVKILDVILSYYGRSKASIAYIVGDNCSVNGAVADQLQVPMVGCASHRLNLAVNLLLAGDDKLLDKIQKLMYKVKNLLLVSAKLRRKTLLRPVPRQDTRWSSTFAMVNRYFELKEFLSDDDEDELTGFLPTRLEEKQLKSILANLKMFESTSKRLQSADTVTLLDVRDLFDALIAQTPEVAHYLAANAAIVKSPVLARACVSVLQGREGALSDDDKAMLESLAAGAAPVSSSSETTSLDEGFATVTLECARRLRQATSRFNDQIAVITPTSNVFERFFSQAKAVVGMHCQAMTPLNVESILFLKVNRSYWSAATVRKVVRGTQYAHNIHTTHKRLCDSTDEDSFLVGVSTKALLRSADRDSTAFIFHIDATFKLAQASYPMIVCGMSDGSRKFHLLALFSWKNSITRTCLPH</sequence>
<name>A0A081AE38_PHYNI</name>
<evidence type="ECO:0000256" key="1">
    <source>
        <dbReference type="SAM" id="MobiDB-lite"/>
    </source>
</evidence>
<dbReference type="PANTHER" id="PTHR40866:SF1">
    <property type="entry name" value="BED-TYPE DOMAIN-CONTAINING PROTEIN"/>
    <property type="match status" value="1"/>
</dbReference>
<feature type="region of interest" description="Disordered" evidence="1">
    <location>
        <begin position="1"/>
        <end position="41"/>
    </location>
</feature>
<protein>
    <recommendedName>
        <fullName evidence="4">HAT C-terminal dimerisation domain-containing protein</fullName>
    </recommendedName>
</protein>
<dbReference type="PANTHER" id="PTHR40866">
    <property type="entry name" value="BED-TYPE DOMAIN-CONTAINING PROTEIN"/>
    <property type="match status" value="1"/>
</dbReference>
<dbReference type="InterPro" id="IPR012337">
    <property type="entry name" value="RNaseH-like_sf"/>
</dbReference>
<feature type="compositionally biased region" description="Basic residues" evidence="1">
    <location>
        <begin position="23"/>
        <end position="37"/>
    </location>
</feature>
<dbReference type="SUPFAM" id="SSF53098">
    <property type="entry name" value="Ribonuclease H-like"/>
    <property type="match status" value="1"/>
</dbReference>
<dbReference type="EMBL" id="ANJA01001453">
    <property type="protein sequence ID" value="ETO77149.1"/>
    <property type="molecule type" value="Genomic_DNA"/>
</dbReference>
<organism evidence="2 3">
    <name type="scientific">Phytophthora nicotianae P1976</name>
    <dbReference type="NCBI Taxonomy" id="1317066"/>
    <lineage>
        <taxon>Eukaryota</taxon>
        <taxon>Sar</taxon>
        <taxon>Stramenopiles</taxon>
        <taxon>Oomycota</taxon>
        <taxon>Peronosporomycetes</taxon>
        <taxon>Peronosporales</taxon>
        <taxon>Peronosporaceae</taxon>
        <taxon>Phytophthora</taxon>
    </lineage>
</organism>
<gene>
    <name evidence="2" type="ORF">F444_07618</name>
</gene>
<proteinExistence type="predicted"/>
<accession>A0A081AE38</accession>
<dbReference type="AlphaFoldDB" id="A0A081AE38"/>
<evidence type="ECO:0000313" key="2">
    <source>
        <dbReference type="EMBL" id="ETO77149.1"/>
    </source>
</evidence>
<comment type="caution">
    <text evidence="2">The sequence shown here is derived from an EMBL/GenBank/DDBJ whole genome shotgun (WGS) entry which is preliminary data.</text>
</comment>
<dbReference type="Proteomes" id="UP000028582">
    <property type="component" value="Unassembled WGS sequence"/>
</dbReference>
<evidence type="ECO:0008006" key="4">
    <source>
        <dbReference type="Google" id="ProtNLM"/>
    </source>
</evidence>
<dbReference type="OrthoDB" id="122335at2759"/>
<reference evidence="2 3" key="1">
    <citation type="submission" date="2013-11" db="EMBL/GenBank/DDBJ databases">
        <title>The Genome Sequence of Phytophthora parasitica P1976.</title>
        <authorList>
            <consortium name="The Broad Institute Genomics Platform"/>
            <person name="Russ C."/>
            <person name="Tyler B."/>
            <person name="Panabieres F."/>
            <person name="Shan W."/>
            <person name="Tripathy S."/>
            <person name="Grunwald N."/>
            <person name="Machado M."/>
            <person name="Johnson C.S."/>
            <person name="Walker B."/>
            <person name="Young S."/>
            <person name="Zeng Q."/>
            <person name="Gargeya S."/>
            <person name="Fitzgerald M."/>
            <person name="Haas B."/>
            <person name="Abouelleil A."/>
            <person name="Allen A.W."/>
            <person name="Alvarado L."/>
            <person name="Arachchi H.M."/>
            <person name="Berlin A.M."/>
            <person name="Chapman S.B."/>
            <person name="Gainer-Dewar J."/>
            <person name="Goldberg J."/>
            <person name="Griggs A."/>
            <person name="Gujja S."/>
            <person name="Hansen M."/>
            <person name="Howarth C."/>
            <person name="Imamovic A."/>
            <person name="Ireland A."/>
            <person name="Larimer J."/>
            <person name="McCowan C."/>
            <person name="Murphy C."/>
            <person name="Pearson M."/>
            <person name="Poon T.W."/>
            <person name="Priest M."/>
            <person name="Roberts A."/>
            <person name="Saif S."/>
            <person name="Shea T."/>
            <person name="Sisk P."/>
            <person name="Sykes S."/>
            <person name="Wortman J."/>
            <person name="Nusbaum C."/>
            <person name="Birren B."/>
        </authorList>
    </citation>
    <scope>NUCLEOTIDE SEQUENCE [LARGE SCALE GENOMIC DNA]</scope>
    <source>
        <strain evidence="2 3">P1976</strain>
    </source>
</reference>
<evidence type="ECO:0000313" key="3">
    <source>
        <dbReference type="Proteomes" id="UP000028582"/>
    </source>
</evidence>